<dbReference type="InterPro" id="IPR016024">
    <property type="entry name" value="ARM-type_fold"/>
</dbReference>
<dbReference type="GO" id="GO:0003676">
    <property type="term" value="F:nucleic acid binding"/>
    <property type="evidence" value="ECO:0007669"/>
    <property type="project" value="InterPro"/>
</dbReference>
<dbReference type="Pfam" id="PF22646">
    <property type="entry name" value="PPP2R1A-like_HEAT"/>
    <property type="match status" value="1"/>
</dbReference>
<sequence>MASSETTDESLYPIAVLIDELRNEDVQLRLNSIKKLSTIALALGVERTRSELIPFLTDTIYDEDEVLLALAEQLGNFTPLVGGPEYVHCLLPPLESLATVEETVVRDKAVESLRNIATQHSPADLENHFVPLVKRLSAGDWFTSRTSACGLFAVCYPRVSSSVKAELRQHFRNLGGDDTPMVRRAAAGKLGDFAKAVEIEYLKSDLIPLFTALAQDEQDSVRLLDVEACVSIASLLPPDDVEQYVMPTLRQAADDKSWRVRYMVADKFTELQKAVGPEITKTDLVPAFCSLLKDCEAEVRAAASHKVKDFCQNLSPDVRESVIMTNILPCVKDLVSDANQHVKSALASVIMGLSPILGKDNTIEHLLPLFLTQLKDECPEVRLNIISNLDCVNEVIGIKQLSQSLLPAIVELAEDTKWRVRLAIIEYMPLLAGQLGVDFFDEKLNSLCMTWLVDHVFAIRDAATVNLKKLVEKFGVDWAQQTVIPKVLQMSRDTNYLHRLTCLFCINLLSEACGPEMTLKLMLPTILNMAGDNVPNVRFNVAKSILRLGKMLDQSVAQQQVKPVLDKLKADSDIDVQYYALEAIDDLLRPSSPAVYHQKEVITEVPRCRQLVHVLQRECIISVAGEGVALGREGPLTLFLVGTFYGKVYAFDCLVNNELFDKGGLRLLLENTKVLKVAFSCCFLSAALYTQFAVRLRNVFDTQIAHLVIRELEGQKLPERLTLFDICQCYSGSGNNYGWRTDVKDMYLRRIGDYWSQRPLTCEMLEFAADDVMSFIPEVYRRQSEFLEEHRLLPKFKARVEEEILVEINQEVKNMRGERIEAIVMGVLRDLDKQYKDKTMNLEELSDDQLYALHLLQYDDASKITPRIDKLKTDYIMNEMKAIENDLYTDQVMIAGRNGLGDDLKTWERHPDENVKNKARMLRQAIYTLILKEIGRRYSGFSVPQVFTELEKQALRSVTPVSSSDLNFDPFVLGQHWILVEHDIDQALFNLRYGHPHIQISKDFSNRLKTYENLDVPENIQMKAKLLLSIQSSKGTTYA</sequence>
<evidence type="ECO:0000256" key="2">
    <source>
        <dbReference type="ARBA" id="ARBA00038332"/>
    </source>
</evidence>
<dbReference type="InterPro" id="IPR012337">
    <property type="entry name" value="RNaseH-like_sf"/>
</dbReference>
<dbReference type="Gene3D" id="1.25.10.10">
    <property type="entry name" value="Leucine-rich Repeat Variant"/>
    <property type="match status" value="1"/>
</dbReference>
<reference evidence="5" key="1">
    <citation type="journal article" date="2012" name="Nature">
        <title>The oyster genome reveals stress adaptation and complexity of shell formation.</title>
        <authorList>
            <person name="Zhang G."/>
            <person name="Fang X."/>
            <person name="Guo X."/>
            <person name="Li L."/>
            <person name="Luo R."/>
            <person name="Xu F."/>
            <person name="Yang P."/>
            <person name="Zhang L."/>
            <person name="Wang X."/>
            <person name="Qi H."/>
            <person name="Xiong Z."/>
            <person name="Que H."/>
            <person name="Xie Y."/>
            <person name="Holland P.W."/>
            <person name="Paps J."/>
            <person name="Zhu Y."/>
            <person name="Wu F."/>
            <person name="Chen Y."/>
            <person name="Wang J."/>
            <person name="Peng C."/>
            <person name="Meng J."/>
            <person name="Yang L."/>
            <person name="Liu J."/>
            <person name="Wen B."/>
            <person name="Zhang N."/>
            <person name="Huang Z."/>
            <person name="Zhu Q."/>
            <person name="Feng Y."/>
            <person name="Mount A."/>
            <person name="Hedgecock D."/>
            <person name="Xu Z."/>
            <person name="Liu Y."/>
            <person name="Domazet-Loso T."/>
            <person name="Du Y."/>
            <person name="Sun X."/>
            <person name="Zhang S."/>
            <person name="Liu B."/>
            <person name="Cheng P."/>
            <person name="Jiang X."/>
            <person name="Li J."/>
            <person name="Fan D."/>
            <person name="Wang W."/>
            <person name="Fu W."/>
            <person name="Wang T."/>
            <person name="Wang B."/>
            <person name="Zhang J."/>
            <person name="Peng Z."/>
            <person name="Li Y."/>
            <person name="Li N."/>
            <person name="Wang J."/>
            <person name="Chen M."/>
            <person name="He Y."/>
            <person name="Tan F."/>
            <person name="Song X."/>
            <person name="Zheng Q."/>
            <person name="Huang R."/>
            <person name="Yang H."/>
            <person name="Du X."/>
            <person name="Chen L."/>
            <person name="Yang M."/>
            <person name="Gaffney P.M."/>
            <person name="Wang S."/>
            <person name="Luo L."/>
            <person name="She Z."/>
            <person name="Ming Y."/>
            <person name="Huang W."/>
            <person name="Zhang S."/>
            <person name="Huang B."/>
            <person name="Zhang Y."/>
            <person name="Qu T."/>
            <person name="Ni P."/>
            <person name="Miao G."/>
            <person name="Wang J."/>
            <person name="Wang Q."/>
            <person name="Steinberg C.E."/>
            <person name="Wang H."/>
            <person name="Li N."/>
            <person name="Qian L."/>
            <person name="Zhang G."/>
            <person name="Li Y."/>
            <person name="Yang H."/>
            <person name="Liu X."/>
            <person name="Wang J."/>
            <person name="Yin Y."/>
            <person name="Wang J."/>
        </authorList>
    </citation>
    <scope>NUCLEOTIDE SEQUENCE [LARGE SCALE GENOMIC DNA]</scope>
    <source>
        <strain evidence="5">05x7-T-G4-1.051#20</strain>
    </source>
</reference>
<dbReference type="Gene3D" id="3.30.420.10">
    <property type="entry name" value="Ribonuclease H-like superfamily/Ribonuclease H"/>
    <property type="match status" value="1"/>
</dbReference>
<dbReference type="InterPro" id="IPR002562">
    <property type="entry name" value="3'-5'_exonuclease_dom"/>
</dbReference>
<dbReference type="GO" id="GO:0006139">
    <property type="term" value="P:nucleobase-containing compound metabolic process"/>
    <property type="evidence" value="ECO:0007669"/>
    <property type="project" value="InterPro"/>
</dbReference>
<accession>K1S6V7</accession>
<dbReference type="InterPro" id="IPR054573">
    <property type="entry name" value="PP2A/SF3B1-like_HEAT"/>
</dbReference>
<dbReference type="SUPFAM" id="SSF48371">
    <property type="entry name" value="ARM repeat"/>
    <property type="match status" value="1"/>
</dbReference>
<feature type="domain" description="3'-5' exonuclease" evidence="3">
    <location>
        <begin position="659"/>
        <end position="773"/>
    </location>
</feature>
<name>K1S6V7_MAGGI</name>
<evidence type="ECO:0000313" key="5">
    <source>
        <dbReference type="EMBL" id="EKC43171.1"/>
    </source>
</evidence>
<dbReference type="InterPro" id="IPR051023">
    <property type="entry name" value="PP2A_Regulatory_Subunit_A"/>
</dbReference>
<dbReference type="PANTHER" id="PTHR10648:SF4">
    <property type="entry name" value="PROTEIN PHOSPHATASE 2 (FORMERLY 2A), REGULATORY SUBUNIT A, BETA ISOFORM-RELATED"/>
    <property type="match status" value="1"/>
</dbReference>
<dbReference type="SUPFAM" id="SSF53098">
    <property type="entry name" value="Ribonuclease H-like"/>
    <property type="match status" value="1"/>
</dbReference>
<evidence type="ECO:0000259" key="3">
    <source>
        <dbReference type="Pfam" id="PF01612"/>
    </source>
</evidence>
<dbReference type="GO" id="GO:0008408">
    <property type="term" value="F:3'-5' exonuclease activity"/>
    <property type="evidence" value="ECO:0007669"/>
    <property type="project" value="InterPro"/>
</dbReference>
<dbReference type="EMBL" id="JH817943">
    <property type="protein sequence ID" value="EKC43171.1"/>
    <property type="molecule type" value="Genomic_DNA"/>
</dbReference>
<dbReference type="HOGENOM" id="CLU_292907_0_0_1"/>
<dbReference type="GO" id="GO:0019888">
    <property type="term" value="F:protein phosphatase regulator activity"/>
    <property type="evidence" value="ECO:0007669"/>
    <property type="project" value="TreeGrafter"/>
</dbReference>
<dbReference type="PROSITE" id="PS50077">
    <property type="entry name" value="HEAT_REPEAT"/>
    <property type="match status" value="10"/>
</dbReference>
<feature type="domain" description="Phosphatase PP2A regulatory subunit A/Splicing factor 3B subunit 1-like HEAT repeat" evidence="4">
    <location>
        <begin position="277"/>
        <end position="358"/>
    </location>
</feature>
<dbReference type="InterPro" id="IPR036397">
    <property type="entry name" value="RNaseH_sf"/>
</dbReference>
<evidence type="ECO:0000259" key="4">
    <source>
        <dbReference type="Pfam" id="PF22646"/>
    </source>
</evidence>
<gene>
    <name evidence="5" type="ORF">CGI_10021188</name>
</gene>
<dbReference type="GO" id="GO:0000159">
    <property type="term" value="C:protein phosphatase type 2A complex"/>
    <property type="evidence" value="ECO:0007669"/>
    <property type="project" value="TreeGrafter"/>
</dbReference>
<dbReference type="Pfam" id="PF01612">
    <property type="entry name" value="DNA_pol_A_exo1"/>
    <property type="match status" value="1"/>
</dbReference>
<dbReference type="GO" id="GO:0005634">
    <property type="term" value="C:nucleus"/>
    <property type="evidence" value="ECO:0007669"/>
    <property type="project" value="TreeGrafter"/>
</dbReference>
<dbReference type="InterPro" id="IPR011989">
    <property type="entry name" value="ARM-like"/>
</dbReference>
<dbReference type="FunFam" id="1.25.10.10:FF:000011">
    <property type="entry name" value="Serine/threonine-protein phosphatase 2A regulatory subunit A alpha isoform"/>
    <property type="match status" value="1"/>
</dbReference>
<protein>
    <submittedName>
        <fullName evidence="5">Serine/threonine-protein phosphatase 2A 65 kDa regulatory subunit A alpha isoform</fullName>
    </submittedName>
</protein>
<dbReference type="InParanoid" id="K1S6V7"/>
<keyword evidence="1" id="KW-0677">Repeat</keyword>
<organism evidence="5">
    <name type="scientific">Magallana gigas</name>
    <name type="common">Pacific oyster</name>
    <name type="synonym">Crassostrea gigas</name>
    <dbReference type="NCBI Taxonomy" id="29159"/>
    <lineage>
        <taxon>Eukaryota</taxon>
        <taxon>Metazoa</taxon>
        <taxon>Spiralia</taxon>
        <taxon>Lophotrochozoa</taxon>
        <taxon>Mollusca</taxon>
        <taxon>Bivalvia</taxon>
        <taxon>Autobranchia</taxon>
        <taxon>Pteriomorphia</taxon>
        <taxon>Ostreida</taxon>
        <taxon>Ostreoidea</taxon>
        <taxon>Ostreidae</taxon>
        <taxon>Magallana</taxon>
    </lineage>
</organism>
<dbReference type="GO" id="GO:0005829">
    <property type="term" value="C:cytosol"/>
    <property type="evidence" value="ECO:0007669"/>
    <property type="project" value="TreeGrafter"/>
</dbReference>
<dbReference type="InterPro" id="IPR021133">
    <property type="entry name" value="HEAT_type_2"/>
</dbReference>
<proteinExistence type="inferred from homology"/>
<dbReference type="PANTHER" id="PTHR10648">
    <property type="entry name" value="SERINE/THREONINE-PROTEIN PHOSPHATASE PP2A 65 KDA REGULATORY SUBUNIT"/>
    <property type="match status" value="1"/>
</dbReference>
<evidence type="ECO:0000256" key="1">
    <source>
        <dbReference type="ARBA" id="ARBA00022737"/>
    </source>
</evidence>
<comment type="similarity">
    <text evidence="2">Belongs to the phosphatase 2A regulatory subunit A family.</text>
</comment>
<dbReference type="AlphaFoldDB" id="K1S6V7"/>